<gene>
    <name evidence="4" type="ORF">G7Y82_01300</name>
</gene>
<keyword evidence="5" id="KW-1185">Reference proteome</keyword>
<name>A0A970B4S3_9GAMM</name>
<comment type="caution">
    <text evidence="4">The sequence shown here is derived from an EMBL/GenBank/DDBJ whole genome shotgun (WGS) entry which is preliminary data.</text>
</comment>
<dbReference type="InterPro" id="IPR000192">
    <property type="entry name" value="Aminotrans_V_dom"/>
</dbReference>
<keyword evidence="4" id="KW-0808">Transferase</keyword>
<evidence type="ECO:0000256" key="1">
    <source>
        <dbReference type="ARBA" id="ARBA00022898"/>
    </source>
</evidence>
<dbReference type="GO" id="GO:0008483">
    <property type="term" value="F:transaminase activity"/>
    <property type="evidence" value="ECO:0007669"/>
    <property type="project" value="UniProtKB-KW"/>
</dbReference>
<dbReference type="EMBL" id="JAAVXB010000001">
    <property type="protein sequence ID" value="NKF20933.1"/>
    <property type="molecule type" value="Genomic_DNA"/>
</dbReference>
<dbReference type="SUPFAM" id="SSF53383">
    <property type="entry name" value="PLP-dependent transferases"/>
    <property type="match status" value="1"/>
</dbReference>
<feature type="domain" description="Aminotransferase class V" evidence="3">
    <location>
        <begin position="84"/>
        <end position="370"/>
    </location>
</feature>
<dbReference type="InterPro" id="IPR015422">
    <property type="entry name" value="PyrdxlP-dep_Trfase_small"/>
</dbReference>
<dbReference type="PROSITE" id="PS51318">
    <property type="entry name" value="TAT"/>
    <property type="match status" value="1"/>
</dbReference>
<feature type="signal peptide" evidence="2">
    <location>
        <begin position="1"/>
        <end position="29"/>
    </location>
</feature>
<dbReference type="Pfam" id="PF00266">
    <property type="entry name" value="Aminotran_5"/>
    <property type="match status" value="1"/>
</dbReference>
<accession>A0A970B4S3</accession>
<dbReference type="Gene3D" id="3.40.640.10">
    <property type="entry name" value="Type I PLP-dependent aspartate aminotransferase-like (Major domain)"/>
    <property type="match status" value="1"/>
</dbReference>
<dbReference type="PANTHER" id="PTHR43586">
    <property type="entry name" value="CYSTEINE DESULFURASE"/>
    <property type="match status" value="1"/>
</dbReference>
<proteinExistence type="predicted"/>
<keyword evidence="2" id="KW-0732">Signal</keyword>
<evidence type="ECO:0000259" key="3">
    <source>
        <dbReference type="Pfam" id="PF00266"/>
    </source>
</evidence>
<feature type="chain" id="PRO_5036718269" evidence="2">
    <location>
        <begin position="30"/>
        <end position="414"/>
    </location>
</feature>
<sequence length="414" mass="45040">MDLTRRSFFRQTGSAALAGALFGATPAQAAEPEAAGDATLPVRAAFPGITGRVYLNSAAEHPWSRAATDALKHYADDKLSLTWEASTAAATFARLIHADADEIAYVPSTSMGEYLVTRALGLPQSGGRVVTDALHFIGSFYMYEQYRQQGLDVVTVAMDATRRIALADLDRAITPGTKLVAISHVSMYNGFTHDVKAVCEIAHARGAKVYVDLIQSAGAMAVDVKAMGVDFAGCGTYKWLMGDFGFAFLYVRKDLLPQLQRPWYGYRQTRNFAAPITHIYPLDAPGKLPYVSEPIDSVSGYFAGAFPARALDAACTASMNWIMRIGVNAIAAYRQPLLQALHEGLQRKGFDVVTPRDSRSPIVAFAYEDAARLAPRLEPAKVEITLRHNQARISPSLFNDLDDIQLFLDAIGKP</sequence>
<dbReference type="InterPro" id="IPR015424">
    <property type="entry name" value="PyrdxlP-dep_Trfase"/>
</dbReference>
<keyword evidence="1" id="KW-0663">Pyridoxal phosphate</keyword>
<evidence type="ECO:0000313" key="5">
    <source>
        <dbReference type="Proteomes" id="UP000653472"/>
    </source>
</evidence>
<evidence type="ECO:0000313" key="4">
    <source>
        <dbReference type="EMBL" id="NKF20933.1"/>
    </source>
</evidence>
<dbReference type="PANTHER" id="PTHR43586:SF8">
    <property type="entry name" value="CYSTEINE DESULFURASE 1, CHLOROPLASTIC"/>
    <property type="match status" value="1"/>
</dbReference>
<dbReference type="Gene3D" id="3.90.1150.10">
    <property type="entry name" value="Aspartate Aminotransferase, domain 1"/>
    <property type="match status" value="1"/>
</dbReference>
<dbReference type="Proteomes" id="UP000653472">
    <property type="component" value="Unassembled WGS sequence"/>
</dbReference>
<protein>
    <submittedName>
        <fullName evidence="4">Aminotransferase class V-fold PLP-dependent enzyme</fullName>
    </submittedName>
</protein>
<organism evidence="4 5">
    <name type="scientific">Solimonas marina</name>
    <dbReference type="NCBI Taxonomy" id="2714601"/>
    <lineage>
        <taxon>Bacteria</taxon>
        <taxon>Pseudomonadati</taxon>
        <taxon>Pseudomonadota</taxon>
        <taxon>Gammaproteobacteria</taxon>
        <taxon>Nevskiales</taxon>
        <taxon>Nevskiaceae</taxon>
        <taxon>Solimonas</taxon>
    </lineage>
</organism>
<evidence type="ECO:0000256" key="2">
    <source>
        <dbReference type="SAM" id="SignalP"/>
    </source>
</evidence>
<dbReference type="InterPro" id="IPR015421">
    <property type="entry name" value="PyrdxlP-dep_Trfase_major"/>
</dbReference>
<keyword evidence="4" id="KW-0032">Aminotransferase</keyword>
<dbReference type="InterPro" id="IPR006311">
    <property type="entry name" value="TAT_signal"/>
</dbReference>
<dbReference type="RefSeq" id="WP_168146188.1">
    <property type="nucleotide sequence ID" value="NZ_JAAVXB010000001.1"/>
</dbReference>
<dbReference type="AlphaFoldDB" id="A0A970B4S3"/>
<reference evidence="4" key="1">
    <citation type="submission" date="2020-03" db="EMBL/GenBank/DDBJ databases">
        <title>Solimonas marina sp. nov., isolated from deep seawater of the Pacific Ocean.</title>
        <authorList>
            <person name="Liu X."/>
            <person name="Lai Q."/>
            <person name="Sun F."/>
            <person name="Gai Y."/>
            <person name="Li G."/>
            <person name="Shao Z."/>
        </authorList>
    </citation>
    <scope>NUCLEOTIDE SEQUENCE</scope>
    <source>
        <strain evidence="4">C16B3</strain>
    </source>
</reference>